<protein>
    <recommendedName>
        <fullName evidence="1">Hemerythrin-like domain-containing protein</fullName>
    </recommendedName>
</protein>
<organism evidence="2 3">
    <name type="scientific">Gonapodya prolifera (strain JEL478)</name>
    <name type="common">Monoblepharis prolifera</name>
    <dbReference type="NCBI Taxonomy" id="1344416"/>
    <lineage>
        <taxon>Eukaryota</taxon>
        <taxon>Fungi</taxon>
        <taxon>Fungi incertae sedis</taxon>
        <taxon>Chytridiomycota</taxon>
        <taxon>Chytridiomycota incertae sedis</taxon>
        <taxon>Monoblepharidomycetes</taxon>
        <taxon>Monoblepharidales</taxon>
        <taxon>Gonapodyaceae</taxon>
        <taxon>Gonapodya</taxon>
    </lineage>
</organism>
<keyword evidence="3" id="KW-1185">Reference proteome</keyword>
<dbReference type="Proteomes" id="UP000070544">
    <property type="component" value="Unassembled WGS sequence"/>
</dbReference>
<dbReference type="OrthoDB" id="9983919at2759"/>
<dbReference type="AlphaFoldDB" id="A0A139AGA7"/>
<evidence type="ECO:0000259" key="1">
    <source>
        <dbReference type="Pfam" id="PF01814"/>
    </source>
</evidence>
<dbReference type="Pfam" id="PF01814">
    <property type="entry name" value="Hemerythrin"/>
    <property type="match status" value="1"/>
</dbReference>
<dbReference type="Gene3D" id="1.20.120.520">
    <property type="entry name" value="nmb1532 protein domain like"/>
    <property type="match status" value="1"/>
</dbReference>
<sequence>MNRTHAVLLHRHVFGFVSKSPIIAWGFRAPVRCVSSQVSGADTVKRTLESFGGMENDVLDESDMRPIDDLIITDHKWLLSSTIRKLCQRFQNECDEDKKREILAKYTRLVSLHTTAEESVLYPKLEILAASGTPLDVVHLKEGHEKVREGLARAEEMIDVEHKGTRKSSVMEVLTKVMKELDAHMTTEERSDLVKLRSEVDEATRTTLGTEFRIAKAVG</sequence>
<gene>
    <name evidence="2" type="ORF">M427DRAFT_496990</name>
</gene>
<accession>A0A139AGA7</accession>
<dbReference type="EMBL" id="KQ965760">
    <property type="protein sequence ID" value="KXS15729.1"/>
    <property type="molecule type" value="Genomic_DNA"/>
</dbReference>
<reference evidence="2 3" key="1">
    <citation type="journal article" date="2015" name="Genome Biol. Evol.">
        <title>Phylogenomic analyses indicate that early fungi evolved digesting cell walls of algal ancestors of land plants.</title>
        <authorList>
            <person name="Chang Y."/>
            <person name="Wang S."/>
            <person name="Sekimoto S."/>
            <person name="Aerts A.L."/>
            <person name="Choi C."/>
            <person name="Clum A."/>
            <person name="LaButti K.M."/>
            <person name="Lindquist E.A."/>
            <person name="Yee Ngan C."/>
            <person name="Ohm R.A."/>
            <person name="Salamov A.A."/>
            <person name="Grigoriev I.V."/>
            <person name="Spatafora J.W."/>
            <person name="Berbee M.L."/>
        </authorList>
    </citation>
    <scope>NUCLEOTIDE SEQUENCE [LARGE SCALE GENOMIC DNA]</scope>
    <source>
        <strain evidence="2 3">JEL478</strain>
    </source>
</reference>
<dbReference type="InterPro" id="IPR012312">
    <property type="entry name" value="Hemerythrin-like"/>
</dbReference>
<feature type="domain" description="Hemerythrin-like" evidence="1">
    <location>
        <begin position="82"/>
        <end position="190"/>
    </location>
</feature>
<evidence type="ECO:0000313" key="3">
    <source>
        <dbReference type="Proteomes" id="UP000070544"/>
    </source>
</evidence>
<evidence type="ECO:0000313" key="2">
    <source>
        <dbReference type="EMBL" id="KXS15729.1"/>
    </source>
</evidence>
<name>A0A139AGA7_GONPJ</name>
<dbReference type="PANTHER" id="PTHR35585">
    <property type="entry name" value="HHE DOMAIN PROTEIN (AFU_ORTHOLOGUE AFUA_4G00730)"/>
    <property type="match status" value="1"/>
</dbReference>
<proteinExistence type="predicted"/>
<dbReference type="PANTHER" id="PTHR35585:SF1">
    <property type="entry name" value="HHE DOMAIN PROTEIN (AFU_ORTHOLOGUE AFUA_4G00730)"/>
    <property type="match status" value="1"/>
</dbReference>